<evidence type="ECO:0000313" key="5">
    <source>
        <dbReference type="Proteomes" id="UP000218944"/>
    </source>
</evidence>
<feature type="domain" description="YncI copper-binding" evidence="3">
    <location>
        <begin position="37"/>
        <end position="169"/>
    </location>
</feature>
<keyword evidence="2" id="KW-1133">Transmembrane helix</keyword>
<feature type="transmembrane region" description="Helical" evidence="2">
    <location>
        <begin position="223"/>
        <end position="242"/>
    </location>
</feature>
<keyword evidence="2" id="KW-0812">Transmembrane</keyword>
<proteinExistence type="predicted"/>
<name>A0A2A2D6T3_9ACTN</name>
<dbReference type="Pfam" id="PF07987">
    <property type="entry name" value="DUF1775"/>
    <property type="match status" value="1"/>
</dbReference>
<dbReference type="InterPro" id="IPR038507">
    <property type="entry name" value="YcnI-like_sf"/>
</dbReference>
<keyword evidence="5" id="KW-1185">Reference proteome</keyword>
<organism evidence="4 5">
    <name type="scientific">Streptomyces albireticuli</name>
    <dbReference type="NCBI Taxonomy" id="1940"/>
    <lineage>
        <taxon>Bacteria</taxon>
        <taxon>Bacillati</taxon>
        <taxon>Actinomycetota</taxon>
        <taxon>Actinomycetes</taxon>
        <taxon>Kitasatosporales</taxon>
        <taxon>Streptomycetaceae</taxon>
        <taxon>Streptomyces</taxon>
    </lineage>
</organism>
<dbReference type="EMBL" id="NSJV01000405">
    <property type="protein sequence ID" value="PAU47032.1"/>
    <property type="molecule type" value="Genomic_DNA"/>
</dbReference>
<evidence type="ECO:0000313" key="4">
    <source>
        <dbReference type="EMBL" id="PAU47032.1"/>
    </source>
</evidence>
<evidence type="ECO:0000256" key="2">
    <source>
        <dbReference type="SAM" id="Phobius"/>
    </source>
</evidence>
<keyword evidence="2" id="KW-0472">Membrane</keyword>
<dbReference type="Gene3D" id="2.60.40.2230">
    <property type="entry name" value="Uncharacterised protein YcnI-like PF07987, DUF1775"/>
    <property type="match status" value="1"/>
</dbReference>
<sequence>MTRTPRTRPGRRAHRTAAVLATVVGALLPLTGTASAHVRVFSEGATEGSPATLRFRVPSEKADTTTVRVDVTLPTGVTSTGVPPASGWTRTEIPASAGGAAHIVWTAAAGHELKPDRHRYFDVQVGPLPKKPSIAFDVAQTYSDGTVANWNQQPTGGKEPDFPAAVLVLDATAAKAGQARGDVTVRPTPTPTPTPTPNRTSAATATAIAAAGAGDEGPGVAPWLPWTVAGAAASAAGAMVVIRRKTKFCE</sequence>
<gene>
    <name evidence="4" type="ORF">CK936_20720</name>
</gene>
<evidence type="ECO:0000259" key="3">
    <source>
        <dbReference type="Pfam" id="PF07987"/>
    </source>
</evidence>
<accession>A0A2A2D6T3</accession>
<dbReference type="InterPro" id="IPR012533">
    <property type="entry name" value="YcnI-copper_dom"/>
</dbReference>
<comment type="caution">
    <text evidence="4">The sequence shown here is derived from an EMBL/GenBank/DDBJ whole genome shotgun (WGS) entry which is preliminary data.</text>
</comment>
<dbReference type="Proteomes" id="UP000218944">
    <property type="component" value="Unassembled WGS sequence"/>
</dbReference>
<feature type="region of interest" description="Disordered" evidence="1">
    <location>
        <begin position="178"/>
        <end position="201"/>
    </location>
</feature>
<dbReference type="AlphaFoldDB" id="A0A2A2D6T3"/>
<protein>
    <recommendedName>
        <fullName evidence="3">YncI copper-binding domain-containing protein</fullName>
    </recommendedName>
</protein>
<reference evidence="4 5" key="1">
    <citation type="submission" date="2017-08" db="EMBL/GenBank/DDBJ databases">
        <title>Genome sequence of Streptomyces albireticuli NRRL B-1670.</title>
        <authorList>
            <person name="Graham D.E."/>
            <person name="Mahan K.M."/>
            <person name="Klingeman D.M."/>
            <person name="Hettich R.L."/>
            <person name="Parry R.J."/>
            <person name="Spain J.C."/>
        </authorList>
    </citation>
    <scope>NUCLEOTIDE SEQUENCE [LARGE SCALE GENOMIC DNA]</scope>
    <source>
        <strain evidence="4 5">NRRL B-1670</strain>
    </source>
</reference>
<evidence type="ECO:0000256" key="1">
    <source>
        <dbReference type="SAM" id="MobiDB-lite"/>
    </source>
</evidence>
<dbReference type="RefSeq" id="WP_095582451.1">
    <property type="nucleotide sequence ID" value="NZ_JAJQQS010000018.1"/>
</dbReference>